<dbReference type="AlphaFoldDB" id="A0A7W8HKI0"/>
<reference evidence="3 4" key="1">
    <citation type="submission" date="2020-08" db="EMBL/GenBank/DDBJ databases">
        <title>Genomic Encyclopedia of Type Strains, Phase IV (KMG-IV): sequencing the most valuable type-strain genomes for metagenomic binning, comparative biology and taxonomic classification.</title>
        <authorList>
            <person name="Goeker M."/>
        </authorList>
    </citation>
    <scope>NUCLEOTIDE SEQUENCE [LARGE SCALE GENOMIC DNA]</scope>
    <source>
        <strain evidence="3 4">DSM 29781</strain>
    </source>
</reference>
<evidence type="ECO:0000313" key="3">
    <source>
        <dbReference type="EMBL" id="MBB5272805.1"/>
    </source>
</evidence>
<dbReference type="PANTHER" id="PTHR30319:SF1">
    <property type="entry name" value="TRANSCRIPTIONAL REPRESSOR PAAX"/>
    <property type="match status" value="1"/>
</dbReference>
<protein>
    <submittedName>
        <fullName evidence="3">Phenylacetic acid degradation operon negative regulatory protein</fullName>
    </submittedName>
</protein>
<feature type="domain" description="Transcriptional repressor PaaX-like N-terminal" evidence="1">
    <location>
        <begin position="8"/>
        <end position="63"/>
    </location>
</feature>
<organism evidence="3 4">
    <name type="scientific">Quisquiliibacterium transsilvanicum</name>
    <dbReference type="NCBI Taxonomy" id="1549638"/>
    <lineage>
        <taxon>Bacteria</taxon>
        <taxon>Pseudomonadati</taxon>
        <taxon>Pseudomonadota</taxon>
        <taxon>Betaproteobacteria</taxon>
        <taxon>Burkholderiales</taxon>
        <taxon>Burkholderiaceae</taxon>
        <taxon>Quisquiliibacterium</taxon>
    </lineage>
</organism>
<dbReference type="InterPro" id="IPR012906">
    <property type="entry name" value="PaaX-like_N"/>
</dbReference>
<dbReference type="Pfam" id="PF08223">
    <property type="entry name" value="PaaX_C"/>
    <property type="match status" value="1"/>
</dbReference>
<dbReference type="EMBL" id="JACHGB010000005">
    <property type="protein sequence ID" value="MBB5272805.1"/>
    <property type="molecule type" value="Genomic_DNA"/>
</dbReference>
<dbReference type="InterPro" id="IPR013225">
    <property type="entry name" value="PaaX_C"/>
</dbReference>
<dbReference type="PANTHER" id="PTHR30319">
    <property type="entry name" value="PHENYLACETIC ACID REGULATOR-RELATED TRANSCRIPTIONAL REPRESSOR"/>
    <property type="match status" value="1"/>
</dbReference>
<dbReference type="Pfam" id="PF07848">
    <property type="entry name" value="PaaX"/>
    <property type="match status" value="1"/>
</dbReference>
<accession>A0A7W8HKI0</accession>
<keyword evidence="4" id="KW-1185">Reference proteome</keyword>
<dbReference type="InterPro" id="IPR036388">
    <property type="entry name" value="WH-like_DNA-bd_sf"/>
</dbReference>
<dbReference type="Gene3D" id="3.30.70.2650">
    <property type="match status" value="1"/>
</dbReference>
<sequence length="262" mass="28402">MAPNPRNLILNLLLGAGSEPLSARSAVASCALFGIRENSVRVALVRLAASGLVEAAGRGAYRLGPNAAQLAADLATWRGAEARLSGWNGGWIAVHAGPLGRSDRAALRMRDRALGLLGMRELDRGLHLRPDNLAGGVAAARERLFKLGLEPATAVFVARGLDDARELRARALWDGAALDRGYREARRRLEDWLARADALEPEVAARESFLLGNDAIRQLVFDPLLPSPLVDADARHRFIDAVVRFDAAGQSIWKRFREEPTP</sequence>
<name>A0A7W8HKI0_9BURK</name>
<evidence type="ECO:0000259" key="1">
    <source>
        <dbReference type="Pfam" id="PF07848"/>
    </source>
</evidence>
<evidence type="ECO:0000259" key="2">
    <source>
        <dbReference type="Pfam" id="PF08223"/>
    </source>
</evidence>
<dbReference type="GO" id="GO:0006351">
    <property type="term" value="P:DNA-templated transcription"/>
    <property type="evidence" value="ECO:0007669"/>
    <property type="project" value="TreeGrafter"/>
</dbReference>
<comment type="caution">
    <text evidence="3">The sequence shown here is derived from an EMBL/GenBank/DDBJ whole genome shotgun (WGS) entry which is preliminary data.</text>
</comment>
<proteinExistence type="predicted"/>
<dbReference type="RefSeq" id="WP_183968686.1">
    <property type="nucleotide sequence ID" value="NZ_BAABEW010000012.1"/>
</dbReference>
<dbReference type="Proteomes" id="UP000532440">
    <property type="component" value="Unassembled WGS sequence"/>
</dbReference>
<dbReference type="Gene3D" id="1.10.10.10">
    <property type="entry name" value="Winged helix-like DNA-binding domain superfamily/Winged helix DNA-binding domain"/>
    <property type="match status" value="1"/>
</dbReference>
<gene>
    <name evidence="3" type="ORF">HNQ70_002828</name>
</gene>
<feature type="domain" description="Transcriptional repressor PaaX-like C-terminal" evidence="2">
    <location>
        <begin position="173"/>
        <end position="254"/>
    </location>
</feature>
<evidence type="ECO:0000313" key="4">
    <source>
        <dbReference type="Proteomes" id="UP000532440"/>
    </source>
</evidence>